<organism evidence="1 2">
    <name type="scientific">Exidia glandulosa HHB12029</name>
    <dbReference type="NCBI Taxonomy" id="1314781"/>
    <lineage>
        <taxon>Eukaryota</taxon>
        <taxon>Fungi</taxon>
        <taxon>Dikarya</taxon>
        <taxon>Basidiomycota</taxon>
        <taxon>Agaricomycotina</taxon>
        <taxon>Agaricomycetes</taxon>
        <taxon>Auriculariales</taxon>
        <taxon>Exidiaceae</taxon>
        <taxon>Exidia</taxon>
    </lineage>
</organism>
<evidence type="ECO:0000313" key="1">
    <source>
        <dbReference type="EMBL" id="KZV88631.1"/>
    </source>
</evidence>
<dbReference type="AlphaFoldDB" id="A0A165F9I6"/>
<proteinExistence type="predicted"/>
<protein>
    <submittedName>
        <fullName evidence="1">Uncharacterized protein</fullName>
    </submittedName>
</protein>
<keyword evidence="2" id="KW-1185">Reference proteome</keyword>
<dbReference type="InParanoid" id="A0A165F9I6"/>
<evidence type="ECO:0000313" key="2">
    <source>
        <dbReference type="Proteomes" id="UP000077266"/>
    </source>
</evidence>
<accession>A0A165F9I6</accession>
<dbReference type="PROSITE" id="PS51257">
    <property type="entry name" value="PROKAR_LIPOPROTEIN"/>
    <property type="match status" value="1"/>
</dbReference>
<reference evidence="1 2" key="1">
    <citation type="journal article" date="2016" name="Mol. Biol. Evol.">
        <title>Comparative Genomics of Early-Diverging Mushroom-Forming Fungi Provides Insights into the Origins of Lignocellulose Decay Capabilities.</title>
        <authorList>
            <person name="Nagy L.G."/>
            <person name="Riley R."/>
            <person name="Tritt A."/>
            <person name="Adam C."/>
            <person name="Daum C."/>
            <person name="Floudas D."/>
            <person name="Sun H."/>
            <person name="Yadav J.S."/>
            <person name="Pangilinan J."/>
            <person name="Larsson K.H."/>
            <person name="Matsuura K."/>
            <person name="Barry K."/>
            <person name="Labutti K."/>
            <person name="Kuo R."/>
            <person name="Ohm R.A."/>
            <person name="Bhattacharya S.S."/>
            <person name="Shirouzu T."/>
            <person name="Yoshinaga Y."/>
            <person name="Martin F.M."/>
            <person name="Grigoriev I.V."/>
            <person name="Hibbett D.S."/>
        </authorList>
    </citation>
    <scope>NUCLEOTIDE SEQUENCE [LARGE SCALE GENOMIC DNA]</scope>
    <source>
        <strain evidence="1 2">HHB12029</strain>
    </source>
</reference>
<gene>
    <name evidence="1" type="ORF">EXIGLDRAFT_172901</name>
</gene>
<sequence>MWRMSRHLLGSPLYSACACSRQRLQEDLQPVSRPYALRAKQHKNIIRSCNEELDRCTRDLSLWADLLLIRDVESLRTSVLEAIAAVGGQVDDLSRRSPALASADLQASEATVLQAISVLSSRVDESLSQGPTAPRQVTQQVSNSKLHLSACLGDFSVQIEASPKSCVLFA</sequence>
<dbReference type="Proteomes" id="UP000077266">
    <property type="component" value="Unassembled WGS sequence"/>
</dbReference>
<name>A0A165F9I6_EXIGL</name>
<dbReference type="EMBL" id="KV426095">
    <property type="protein sequence ID" value="KZV88631.1"/>
    <property type="molecule type" value="Genomic_DNA"/>
</dbReference>